<gene>
    <name evidence="2" type="ORF">HA222_01475</name>
</gene>
<dbReference type="Gene3D" id="1.10.1220.10">
    <property type="entry name" value="Met repressor-like"/>
    <property type="match status" value="1"/>
</dbReference>
<accession>A0A7J4JYI5</accession>
<evidence type="ECO:0000259" key="1">
    <source>
        <dbReference type="Pfam" id="PF00483"/>
    </source>
</evidence>
<dbReference type="InterPro" id="IPR013321">
    <property type="entry name" value="Arc_rbn_hlx_hlx"/>
</dbReference>
<reference evidence="3" key="1">
    <citation type="journal article" date="2020" name="bioRxiv">
        <title>A rank-normalized archaeal taxonomy based on genome phylogeny resolves widespread incomplete and uneven classifications.</title>
        <authorList>
            <person name="Rinke C."/>
            <person name="Chuvochina M."/>
            <person name="Mussig A.J."/>
            <person name="Chaumeil P.-A."/>
            <person name="Waite D.W."/>
            <person name="Whitman W.B."/>
            <person name="Parks D.H."/>
            <person name="Hugenholtz P."/>
        </authorList>
    </citation>
    <scope>NUCLEOTIDE SEQUENCE [LARGE SCALE GENOMIC DNA]</scope>
</reference>
<dbReference type="AlphaFoldDB" id="A0A7J4JYI5"/>
<dbReference type="EMBL" id="DUFW01000023">
    <property type="protein sequence ID" value="HIH21315.1"/>
    <property type="molecule type" value="Genomic_DNA"/>
</dbReference>
<dbReference type="Gene3D" id="3.90.550.10">
    <property type="entry name" value="Spore Coat Polysaccharide Biosynthesis Protein SpsA, Chain A"/>
    <property type="match status" value="1"/>
</dbReference>
<protein>
    <recommendedName>
        <fullName evidence="1">Nucleotidyl transferase domain-containing protein</fullName>
    </recommendedName>
</protein>
<sequence>MKEKISITINQKILRDIDLVIDNINIQNRSQAIESLIQKTLGENKIAVILAGRGKAPKARIPARYALKINHLAIIEKAVKKLGDSGFRNIFIIAEKETLTSIFRIIEDGSAFGVKIEYVHEEGNEGTAVTLKSIRGKVKTAFLAVWCDIIFDDVNLRELWKQHLNGKTIATLIVNSSMLSKKEHGLLGQVHLEGNKITSFIEKSTPAKCKSAIFFGGIFAANPELLEYEGKSLEWDVFPVLARKRLLGGQSSSAEYLHIHTKKDLLRVRKRING</sequence>
<dbReference type="GO" id="GO:0006355">
    <property type="term" value="P:regulation of DNA-templated transcription"/>
    <property type="evidence" value="ECO:0007669"/>
    <property type="project" value="InterPro"/>
</dbReference>
<dbReference type="PANTHER" id="PTHR22572">
    <property type="entry name" value="SUGAR-1-PHOSPHATE GUANYL TRANSFERASE"/>
    <property type="match status" value="1"/>
</dbReference>
<evidence type="ECO:0000313" key="2">
    <source>
        <dbReference type="EMBL" id="HIH21315.1"/>
    </source>
</evidence>
<dbReference type="Pfam" id="PF00483">
    <property type="entry name" value="NTP_transferase"/>
    <property type="match status" value="1"/>
</dbReference>
<name>A0A7J4JYI5_9ARCH</name>
<feature type="domain" description="Nucleotidyl transferase" evidence="1">
    <location>
        <begin position="73"/>
        <end position="230"/>
    </location>
</feature>
<organism evidence="2 3">
    <name type="scientific">Candidatus Iainarchaeum sp</name>
    <dbReference type="NCBI Taxonomy" id="3101447"/>
    <lineage>
        <taxon>Archaea</taxon>
        <taxon>Candidatus Iainarchaeota</taxon>
        <taxon>Candidatus Iainarchaeia</taxon>
        <taxon>Candidatus Iainarchaeales</taxon>
        <taxon>Candidatus Iainarchaeaceae</taxon>
        <taxon>Candidatus Iainarchaeum</taxon>
    </lineage>
</organism>
<proteinExistence type="predicted"/>
<dbReference type="InterPro" id="IPR050486">
    <property type="entry name" value="Mannose-1P_guanyltransferase"/>
</dbReference>
<dbReference type="InterPro" id="IPR005835">
    <property type="entry name" value="NTP_transferase_dom"/>
</dbReference>
<dbReference type="Proteomes" id="UP000590964">
    <property type="component" value="Unassembled WGS sequence"/>
</dbReference>
<comment type="caution">
    <text evidence="2">The sequence shown here is derived from an EMBL/GenBank/DDBJ whole genome shotgun (WGS) entry which is preliminary data.</text>
</comment>
<dbReference type="SUPFAM" id="SSF53448">
    <property type="entry name" value="Nucleotide-diphospho-sugar transferases"/>
    <property type="match status" value="1"/>
</dbReference>
<dbReference type="InterPro" id="IPR029044">
    <property type="entry name" value="Nucleotide-diphossugar_trans"/>
</dbReference>
<dbReference type="CDD" id="cd22231">
    <property type="entry name" value="RHH_NikR_HicB-like"/>
    <property type="match status" value="1"/>
</dbReference>
<evidence type="ECO:0000313" key="3">
    <source>
        <dbReference type="Proteomes" id="UP000590964"/>
    </source>
</evidence>